<proteinExistence type="predicted"/>
<name>A0A9N9N059_9NEOP</name>
<reference evidence="1" key="2">
    <citation type="submission" date="2022-10" db="EMBL/GenBank/DDBJ databases">
        <authorList>
            <consortium name="ENA_rothamsted_submissions"/>
            <consortium name="culmorum"/>
            <person name="King R."/>
        </authorList>
    </citation>
    <scope>NUCLEOTIDE SEQUENCE</scope>
</reference>
<gene>
    <name evidence="1" type="ORF">DIATSA_LOCUS729</name>
</gene>
<dbReference type="OrthoDB" id="6746758at2759"/>
<protein>
    <submittedName>
        <fullName evidence="1">Uncharacterized protein</fullName>
    </submittedName>
</protein>
<evidence type="ECO:0000313" key="1">
    <source>
        <dbReference type="EMBL" id="CAG9782472.1"/>
    </source>
</evidence>
<dbReference type="EMBL" id="OU893332">
    <property type="protein sequence ID" value="CAG9782472.1"/>
    <property type="molecule type" value="Genomic_DNA"/>
</dbReference>
<sequence length="114" mass="13288">MSHQDFKSWDSISETYLKNNLVGKISKIKIVKLKKNDLSNIFVKFSMDNTAETEKIEVLGKNKRPADDLYKNHLPIHKQKHADLVKLLQSRVDIMRSTLVCKLAMPNKYYQILI</sequence>
<accession>A0A9N9N059</accession>
<reference evidence="1" key="1">
    <citation type="submission" date="2021-12" db="EMBL/GenBank/DDBJ databases">
        <authorList>
            <person name="King R."/>
        </authorList>
    </citation>
    <scope>NUCLEOTIDE SEQUENCE</scope>
</reference>
<dbReference type="AlphaFoldDB" id="A0A9N9N059"/>
<organism evidence="1 2">
    <name type="scientific">Diatraea saccharalis</name>
    <name type="common">sugarcane borer</name>
    <dbReference type="NCBI Taxonomy" id="40085"/>
    <lineage>
        <taxon>Eukaryota</taxon>
        <taxon>Metazoa</taxon>
        <taxon>Ecdysozoa</taxon>
        <taxon>Arthropoda</taxon>
        <taxon>Hexapoda</taxon>
        <taxon>Insecta</taxon>
        <taxon>Pterygota</taxon>
        <taxon>Neoptera</taxon>
        <taxon>Endopterygota</taxon>
        <taxon>Lepidoptera</taxon>
        <taxon>Glossata</taxon>
        <taxon>Ditrysia</taxon>
        <taxon>Pyraloidea</taxon>
        <taxon>Crambidae</taxon>
        <taxon>Crambinae</taxon>
        <taxon>Diatraea</taxon>
    </lineage>
</organism>
<evidence type="ECO:0000313" key="2">
    <source>
        <dbReference type="Proteomes" id="UP001153714"/>
    </source>
</evidence>
<keyword evidence="2" id="KW-1185">Reference proteome</keyword>
<dbReference type="Proteomes" id="UP001153714">
    <property type="component" value="Chromosome 1"/>
</dbReference>